<reference evidence="7" key="1">
    <citation type="submission" date="2016-11" db="EMBL/GenBank/DDBJ databases">
        <authorList>
            <person name="Varghese N."/>
            <person name="Submissions S."/>
        </authorList>
    </citation>
    <scope>NUCLEOTIDE SEQUENCE [LARGE SCALE GENOMIC DNA]</scope>
    <source>
        <strain evidence="7">YR203</strain>
    </source>
</reference>
<dbReference type="GO" id="GO:0006355">
    <property type="term" value="P:regulation of DNA-templated transcription"/>
    <property type="evidence" value="ECO:0007669"/>
    <property type="project" value="InterPro"/>
</dbReference>
<dbReference type="AlphaFoldDB" id="A0A1M5M7U7"/>
<dbReference type="Proteomes" id="UP000184108">
    <property type="component" value="Unassembled WGS sequence"/>
</dbReference>
<dbReference type="PANTHER" id="PTHR44688:SF16">
    <property type="entry name" value="DNA-BINDING TRANSCRIPTIONAL ACTIVATOR DEVR_DOSR"/>
    <property type="match status" value="1"/>
</dbReference>
<sequence length="288" mass="33536">MFGSEIKFVTFIYICTLLFILVIVFVGILKTKGNKNFNYKFFILTLSVLLNNISSGLFPDKNLKINILSQNIIAYTIGLVTIAYYAYYLSLYYNLTFRSYLKFNYIIIFLSVNLVVGFIIPYTITDNLQISRRIFLVFPVLLIFLLLYIIYKSQFSSYFGFKNKYEEFHSLAGLAGIISVVSVPITMLLLGDDQTVEQTLFTLGYFFICIEYFLYKNSIQQVYSYDLTDRESEILNLIINDKKIKYAEISIKLNISEKTVSTHLSNIYKKVDVKSKKELIKRINEKNL</sequence>
<feature type="transmembrane region" description="Helical" evidence="4">
    <location>
        <begin position="130"/>
        <end position="151"/>
    </location>
</feature>
<accession>A0A1M5M7U7</accession>
<feature type="transmembrane region" description="Helical" evidence="4">
    <location>
        <begin position="196"/>
        <end position="215"/>
    </location>
</feature>
<dbReference type="PANTHER" id="PTHR44688">
    <property type="entry name" value="DNA-BINDING TRANSCRIPTIONAL ACTIVATOR DEVR_DOSR"/>
    <property type="match status" value="1"/>
</dbReference>
<dbReference type="EMBL" id="FQVE01000007">
    <property type="protein sequence ID" value="SHG73364.1"/>
    <property type="molecule type" value="Genomic_DNA"/>
</dbReference>
<dbReference type="PROSITE" id="PS50043">
    <property type="entry name" value="HTH_LUXR_2"/>
    <property type="match status" value="1"/>
</dbReference>
<dbReference type="Gene3D" id="1.10.10.10">
    <property type="entry name" value="Winged helix-like DNA-binding domain superfamily/Winged helix DNA-binding domain"/>
    <property type="match status" value="1"/>
</dbReference>
<gene>
    <name evidence="6" type="ORF">SAMN02787073_4759</name>
</gene>
<evidence type="ECO:0000256" key="4">
    <source>
        <dbReference type="SAM" id="Phobius"/>
    </source>
</evidence>
<proteinExistence type="predicted"/>
<evidence type="ECO:0000256" key="3">
    <source>
        <dbReference type="ARBA" id="ARBA00023163"/>
    </source>
</evidence>
<evidence type="ECO:0000256" key="2">
    <source>
        <dbReference type="ARBA" id="ARBA00023125"/>
    </source>
</evidence>
<evidence type="ECO:0000313" key="6">
    <source>
        <dbReference type="EMBL" id="SHG73364.1"/>
    </source>
</evidence>
<evidence type="ECO:0000259" key="5">
    <source>
        <dbReference type="PROSITE" id="PS50043"/>
    </source>
</evidence>
<name>A0A1M5M7U7_9FLAO</name>
<feature type="transmembrane region" description="Helical" evidence="4">
    <location>
        <begin position="103"/>
        <end position="124"/>
    </location>
</feature>
<keyword evidence="4" id="KW-1133">Transmembrane helix</keyword>
<dbReference type="CDD" id="cd06170">
    <property type="entry name" value="LuxR_C_like"/>
    <property type="match status" value="1"/>
</dbReference>
<dbReference type="SMART" id="SM00421">
    <property type="entry name" value="HTH_LUXR"/>
    <property type="match status" value="1"/>
</dbReference>
<dbReference type="Pfam" id="PF00196">
    <property type="entry name" value="GerE"/>
    <property type="match status" value="1"/>
</dbReference>
<dbReference type="GO" id="GO:0003677">
    <property type="term" value="F:DNA binding"/>
    <property type="evidence" value="ECO:0007669"/>
    <property type="project" value="UniProtKB-KW"/>
</dbReference>
<keyword evidence="4" id="KW-0472">Membrane</keyword>
<evidence type="ECO:0000313" key="7">
    <source>
        <dbReference type="Proteomes" id="UP000184108"/>
    </source>
</evidence>
<keyword evidence="2" id="KW-0238">DNA-binding</keyword>
<dbReference type="RefSeq" id="WP_073175529.1">
    <property type="nucleotide sequence ID" value="NZ_FQVE01000007.1"/>
</dbReference>
<keyword evidence="1" id="KW-0805">Transcription regulation</keyword>
<dbReference type="SUPFAM" id="SSF46894">
    <property type="entry name" value="C-terminal effector domain of the bipartite response regulators"/>
    <property type="match status" value="1"/>
</dbReference>
<feature type="transmembrane region" description="Helical" evidence="4">
    <location>
        <begin position="171"/>
        <end position="190"/>
    </location>
</feature>
<keyword evidence="4" id="KW-0812">Transmembrane</keyword>
<dbReference type="InterPro" id="IPR036388">
    <property type="entry name" value="WH-like_DNA-bd_sf"/>
</dbReference>
<feature type="transmembrane region" description="Helical" evidence="4">
    <location>
        <begin position="41"/>
        <end position="60"/>
    </location>
</feature>
<keyword evidence="3" id="KW-0804">Transcription</keyword>
<protein>
    <submittedName>
        <fullName evidence="6">Regulatory protein, luxR family</fullName>
    </submittedName>
</protein>
<feature type="domain" description="HTH luxR-type" evidence="5">
    <location>
        <begin position="220"/>
        <end position="287"/>
    </location>
</feature>
<dbReference type="InterPro" id="IPR000792">
    <property type="entry name" value="Tscrpt_reg_LuxR_C"/>
</dbReference>
<feature type="transmembrane region" description="Helical" evidence="4">
    <location>
        <begin position="72"/>
        <end position="91"/>
    </location>
</feature>
<feature type="transmembrane region" description="Helical" evidence="4">
    <location>
        <begin position="6"/>
        <end position="29"/>
    </location>
</feature>
<evidence type="ECO:0000256" key="1">
    <source>
        <dbReference type="ARBA" id="ARBA00023015"/>
    </source>
</evidence>
<organism evidence="6 7">
    <name type="scientific">Chryseobacterium vrystaatense</name>
    <dbReference type="NCBI Taxonomy" id="307480"/>
    <lineage>
        <taxon>Bacteria</taxon>
        <taxon>Pseudomonadati</taxon>
        <taxon>Bacteroidota</taxon>
        <taxon>Flavobacteriia</taxon>
        <taxon>Flavobacteriales</taxon>
        <taxon>Weeksellaceae</taxon>
        <taxon>Chryseobacterium group</taxon>
        <taxon>Chryseobacterium</taxon>
    </lineage>
</organism>
<dbReference type="InterPro" id="IPR016032">
    <property type="entry name" value="Sig_transdc_resp-reg_C-effctor"/>
</dbReference>